<dbReference type="Gene3D" id="3.30.1540.10">
    <property type="entry name" value="formyl-coa transferase, domain 3"/>
    <property type="match status" value="1"/>
</dbReference>
<dbReference type="EMBL" id="JBHTKH010000004">
    <property type="protein sequence ID" value="MFD1054300.1"/>
    <property type="molecule type" value="Genomic_DNA"/>
</dbReference>
<evidence type="ECO:0000256" key="1">
    <source>
        <dbReference type="SAM" id="MobiDB-lite"/>
    </source>
</evidence>
<dbReference type="InterPro" id="IPR044855">
    <property type="entry name" value="CoA-Trfase_III_dom3_sf"/>
</dbReference>
<dbReference type="PANTHER" id="PTHR48228">
    <property type="entry name" value="SUCCINYL-COA--D-CITRAMALATE COA-TRANSFERASE"/>
    <property type="match status" value="1"/>
</dbReference>
<dbReference type="Pfam" id="PF02515">
    <property type="entry name" value="CoA_transf_3"/>
    <property type="match status" value="1"/>
</dbReference>
<sequence length="390" mass="40515">MTHPAGDRAQRTGPLAGVRVVELAGIGPSPFAAMLLADLGADVIRIDRPGGPSLTVPLAPEADVLRRGRPSVLLDLKHPDGLAAALALVEKADVLVEGYRPGVAERLGLGPDDCLARNPALVYGRMTGWGQDGPLAQAAGHDIGYVAITGALHAIGRAGGPPQVPVNLVGDFGGGALYLVVGVLAALHEARSSGRGQVVDAAIVDGTAHLSALVVSLVSAGLWSDQRGTNLLDSGAPFYDVYETSDGGWMAVGPLEPSFYAEFLRLLDLTHSAPDRLDPRRWPALRALLADTFRTRTRDDWVAVFEGSDACVEPVLSYAEAPHHPHLAARGTYVEHHGVVQPAPAPRFSRTPVALSTPPSTPGADTRAALSAWGIDGVDALIASGVAAQP</sequence>
<feature type="region of interest" description="Disordered" evidence="1">
    <location>
        <begin position="345"/>
        <end position="365"/>
    </location>
</feature>
<organism evidence="2 3">
    <name type="scientific">Terrabacter terrigena</name>
    <dbReference type="NCBI Taxonomy" id="574718"/>
    <lineage>
        <taxon>Bacteria</taxon>
        <taxon>Bacillati</taxon>
        <taxon>Actinomycetota</taxon>
        <taxon>Actinomycetes</taxon>
        <taxon>Micrococcales</taxon>
        <taxon>Intrasporangiaceae</taxon>
        <taxon>Terrabacter</taxon>
    </lineage>
</organism>
<keyword evidence="3" id="KW-1185">Reference proteome</keyword>
<protein>
    <submittedName>
        <fullName evidence="2">CaiB/BaiF CoA transferase family protein</fullName>
    </submittedName>
</protein>
<dbReference type="Gene3D" id="3.40.50.10540">
    <property type="entry name" value="Crotonobetainyl-coa:carnitine coa-transferase, domain 1"/>
    <property type="match status" value="1"/>
</dbReference>
<dbReference type="PANTHER" id="PTHR48228:SF5">
    <property type="entry name" value="ALPHA-METHYLACYL-COA RACEMASE"/>
    <property type="match status" value="1"/>
</dbReference>
<proteinExistence type="predicted"/>
<name>A0ABW3MUM6_9MICO</name>
<evidence type="ECO:0000313" key="2">
    <source>
        <dbReference type="EMBL" id="MFD1054300.1"/>
    </source>
</evidence>
<dbReference type="InterPro" id="IPR050509">
    <property type="entry name" value="CoA-transferase_III"/>
</dbReference>
<dbReference type="RefSeq" id="WP_386052199.1">
    <property type="nucleotide sequence ID" value="NZ_JBHTKH010000004.1"/>
</dbReference>
<dbReference type="InterPro" id="IPR003673">
    <property type="entry name" value="CoA-Trfase_fam_III"/>
</dbReference>
<dbReference type="InterPro" id="IPR023606">
    <property type="entry name" value="CoA-Trfase_III_dom_1_sf"/>
</dbReference>
<evidence type="ECO:0000313" key="3">
    <source>
        <dbReference type="Proteomes" id="UP001597046"/>
    </source>
</evidence>
<gene>
    <name evidence="2" type="ORF">ACFQ2V_08285</name>
</gene>
<reference evidence="3" key="1">
    <citation type="journal article" date="2019" name="Int. J. Syst. Evol. Microbiol.">
        <title>The Global Catalogue of Microorganisms (GCM) 10K type strain sequencing project: providing services to taxonomists for standard genome sequencing and annotation.</title>
        <authorList>
            <consortium name="The Broad Institute Genomics Platform"/>
            <consortium name="The Broad Institute Genome Sequencing Center for Infectious Disease"/>
            <person name="Wu L."/>
            <person name="Ma J."/>
        </authorList>
    </citation>
    <scope>NUCLEOTIDE SEQUENCE [LARGE SCALE GENOMIC DNA]</scope>
    <source>
        <strain evidence="3">CCUG 57508</strain>
    </source>
</reference>
<comment type="caution">
    <text evidence="2">The sequence shown here is derived from an EMBL/GenBank/DDBJ whole genome shotgun (WGS) entry which is preliminary data.</text>
</comment>
<accession>A0ABW3MUM6</accession>
<keyword evidence="2" id="KW-0808">Transferase</keyword>
<dbReference type="SUPFAM" id="SSF89796">
    <property type="entry name" value="CoA-transferase family III (CaiB/BaiF)"/>
    <property type="match status" value="1"/>
</dbReference>
<dbReference type="Proteomes" id="UP001597046">
    <property type="component" value="Unassembled WGS sequence"/>
</dbReference>
<dbReference type="GO" id="GO:0016740">
    <property type="term" value="F:transferase activity"/>
    <property type="evidence" value="ECO:0007669"/>
    <property type="project" value="UniProtKB-KW"/>
</dbReference>